<evidence type="ECO:0000256" key="1">
    <source>
        <dbReference type="ARBA" id="ARBA00008535"/>
    </source>
</evidence>
<keyword evidence="6" id="KW-1185">Reference proteome</keyword>
<evidence type="ECO:0000256" key="3">
    <source>
        <dbReference type="ARBA" id="ARBA00023134"/>
    </source>
</evidence>
<comment type="caution">
    <text evidence="5">The sequence shown here is derived from an EMBL/GenBank/DDBJ whole genome shotgun (WGS) entry which is preliminary data.</text>
</comment>
<dbReference type="OrthoDB" id="425923at2759"/>
<protein>
    <recommendedName>
        <fullName evidence="4">AIG1-type G domain-containing protein</fullName>
    </recommendedName>
</protein>
<dbReference type="InterPro" id="IPR006703">
    <property type="entry name" value="G_AIG1"/>
</dbReference>
<dbReference type="InterPro" id="IPR027417">
    <property type="entry name" value="P-loop_NTPase"/>
</dbReference>
<sequence>MEDTADLRIVLLGKTGAGKSSTGNTILEDNVFKASSEANSETSKCKAKTKTIDGRKITVVDTPGYFSTENSDENSDKNLKAEIIKCITECSPGPHAFVILLNVEKQTPEEKKVVEEILKTFGDEALKYAVVLFTRGDQLEDGKTIRQFVDNNNHLKTLVEKCGDRLHVIDNKYWNNPSAGHSDDRSNALQIKNLLNTIDQMVKQNGGEHYTNAVLQAVEKAIKEEKAKEAISILDQLRRGHPLVNDFTSKVIQTYVNCALDLQLKPPLNSQTLRTLSCLDPDTRGSHYVLSYLKRLPDMLPSLGLNEAETAAFQHELYRLTERKERPPTFLQLLNEIRTKEEYEAARRRLNPTVKAVRLNSNEPPAVSEMQ</sequence>
<dbReference type="SUPFAM" id="SSF52540">
    <property type="entry name" value="P-loop containing nucleoside triphosphate hydrolases"/>
    <property type="match status" value="1"/>
</dbReference>
<name>A0A9Q1GDU8_SYNKA</name>
<comment type="similarity">
    <text evidence="1">Belongs to the TRAFAC class TrmE-Era-EngA-EngB-Septin-like GTPase superfamily. AIG1/Toc34/Toc159-like paraseptin GTPase family. IAN subfamily.</text>
</comment>
<evidence type="ECO:0000313" key="6">
    <source>
        <dbReference type="Proteomes" id="UP001152622"/>
    </source>
</evidence>
<dbReference type="AlphaFoldDB" id="A0A9Q1GDU8"/>
<keyword evidence="3" id="KW-0342">GTP-binding</keyword>
<proteinExistence type="inferred from homology"/>
<organism evidence="5 6">
    <name type="scientific">Synaphobranchus kaupii</name>
    <name type="common">Kaup's arrowtooth eel</name>
    <dbReference type="NCBI Taxonomy" id="118154"/>
    <lineage>
        <taxon>Eukaryota</taxon>
        <taxon>Metazoa</taxon>
        <taxon>Chordata</taxon>
        <taxon>Craniata</taxon>
        <taxon>Vertebrata</taxon>
        <taxon>Euteleostomi</taxon>
        <taxon>Actinopterygii</taxon>
        <taxon>Neopterygii</taxon>
        <taxon>Teleostei</taxon>
        <taxon>Anguilliformes</taxon>
        <taxon>Synaphobranchidae</taxon>
        <taxon>Synaphobranchus</taxon>
    </lineage>
</organism>
<feature type="domain" description="AIG1-type G" evidence="4">
    <location>
        <begin position="4"/>
        <end position="219"/>
    </location>
</feature>
<dbReference type="PROSITE" id="PS51720">
    <property type="entry name" value="G_AIG1"/>
    <property type="match status" value="1"/>
</dbReference>
<dbReference type="CDD" id="cd01852">
    <property type="entry name" value="AIG1"/>
    <property type="match status" value="1"/>
</dbReference>
<dbReference type="FunFam" id="3.40.50.300:FF:000366">
    <property type="entry name" value="GTPase, IMAP family member 2"/>
    <property type="match status" value="1"/>
</dbReference>
<keyword evidence="2" id="KW-0547">Nucleotide-binding</keyword>
<dbReference type="InterPro" id="IPR045058">
    <property type="entry name" value="GIMA/IAN/Toc"/>
</dbReference>
<reference evidence="5" key="1">
    <citation type="journal article" date="2023" name="Science">
        <title>Genome structures resolve the early diversification of teleost fishes.</title>
        <authorList>
            <person name="Parey E."/>
            <person name="Louis A."/>
            <person name="Montfort J."/>
            <person name="Bouchez O."/>
            <person name="Roques C."/>
            <person name="Iampietro C."/>
            <person name="Lluch J."/>
            <person name="Castinel A."/>
            <person name="Donnadieu C."/>
            <person name="Desvignes T."/>
            <person name="Floi Bucao C."/>
            <person name="Jouanno E."/>
            <person name="Wen M."/>
            <person name="Mejri S."/>
            <person name="Dirks R."/>
            <person name="Jansen H."/>
            <person name="Henkel C."/>
            <person name="Chen W.J."/>
            <person name="Zahm M."/>
            <person name="Cabau C."/>
            <person name="Klopp C."/>
            <person name="Thompson A.W."/>
            <person name="Robinson-Rechavi M."/>
            <person name="Braasch I."/>
            <person name="Lecointre G."/>
            <person name="Bobe J."/>
            <person name="Postlethwait J.H."/>
            <person name="Berthelot C."/>
            <person name="Roest Crollius H."/>
            <person name="Guiguen Y."/>
        </authorList>
    </citation>
    <scope>NUCLEOTIDE SEQUENCE</scope>
    <source>
        <strain evidence="5">WJC10195</strain>
    </source>
</reference>
<dbReference type="Proteomes" id="UP001152622">
    <property type="component" value="Chromosome 1"/>
</dbReference>
<dbReference type="PANTHER" id="PTHR10903">
    <property type="entry name" value="GTPASE, IMAP FAMILY MEMBER-RELATED"/>
    <property type="match status" value="1"/>
</dbReference>
<gene>
    <name evidence="5" type="ORF">SKAU_G00031180</name>
</gene>
<dbReference type="EMBL" id="JAINUF010000001">
    <property type="protein sequence ID" value="KAJ8382340.1"/>
    <property type="molecule type" value="Genomic_DNA"/>
</dbReference>
<evidence type="ECO:0000313" key="5">
    <source>
        <dbReference type="EMBL" id="KAJ8382340.1"/>
    </source>
</evidence>
<dbReference type="PANTHER" id="PTHR10903:SF62">
    <property type="entry name" value="GTPASE IMAP FAMILY MEMBER 4-LIKE-RELATED"/>
    <property type="match status" value="1"/>
</dbReference>
<evidence type="ECO:0000256" key="2">
    <source>
        <dbReference type="ARBA" id="ARBA00022741"/>
    </source>
</evidence>
<evidence type="ECO:0000259" key="4">
    <source>
        <dbReference type="PROSITE" id="PS51720"/>
    </source>
</evidence>
<dbReference type="Pfam" id="PF04548">
    <property type="entry name" value="AIG1"/>
    <property type="match status" value="1"/>
</dbReference>
<dbReference type="Gene3D" id="3.40.50.300">
    <property type="entry name" value="P-loop containing nucleotide triphosphate hydrolases"/>
    <property type="match status" value="1"/>
</dbReference>
<dbReference type="GO" id="GO:0005525">
    <property type="term" value="F:GTP binding"/>
    <property type="evidence" value="ECO:0007669"/>
    <property type="project" value="UniProtKB-KW"/>
</dbReference>
<accession>A0A9Q1GDU8</accession>